<keyword evidence="1" id="KW-0812">Transmembrane</keyword>
<reference evidence="2" key="1">
    <citation type="journal article" date="2020" name="Stud. Mycol.">
        <title>101 Dothideomycetes genomes: a test case for predicting lifestyles and emergence of pathogens.</title>
        <authorList>
            <person name="Haridas S."/>
            <person name="Albert R."/>
            <person name="Binder M."/>
            <person name="Bloem J."/>
            <person name="Labutti K."/>
            <person name="Salamov A."/>
            <person name="Andreopoulos B."/>
            <person name="Baker S."/>
            <person name="Barry K."/>
            <person name="Bills G."/>
            <person name="Bluhm B."/>
            <person name="Cannon C."/>
            <person name="Castanera R."/>
            <person name="Culley D."/>
            <person name="Daum C."/>
            <person name="Ezra D."/>
            <person name="Gonzalez J."/>
            <person name="Henrissat B."/>
            <person name="Kuo A."/>
            <person name="Liang C."/>
            <person name="Lipzen A."/>
            <person name="Lutzoni F."/>
            <person name="Magnuson J."/>
            <person name="Mondo S."/>
            <person name="Nolan M."/>
            <person name="Ohm R."/>
            <person name="Pangilinan J."/>
            <person name="Park H.-J."/>
            <person name="Ramirez L."/>
            <person name="Alfaro M."/>
            <person name="Sun H."/>
            <person name="Tritt A."/>
            <person name="Yoshinaga Y."/>
            <person name="Zwiers L.-H."/>
            <person name="Turgeon B."/>
            <person name="Goodwin S."/>
            <person name="Spatafora J."/>
            <person name="Crous P."/>
            <person name="Grigoriev I."/>
        </authorList>
    </citation>
    <scope>NUCLEOTIDE SEQUENCE</scope>
    <source>
        <strain evidence="2">CBS 675.92</strain>
    </source>
</reference>
<dbReference type="AlphaFoldDB" id="A0A6A5TA25"/>
<name>A0A6A5TA25_9PLEO</name>
<evidence type="ECO:0000313" key="3">
    <source>
        <dbReference type="Proteomes" id="UP000800035"/>
    </source>
</evidence>
<evidence type="ECO:0000256" key="1">
    <source>
        <dbReference type="SAM" id="Phobius"/>
    </source>
</evidence>
<proteinExistence type="predicted"/>
<dbReference type="Proteomes" id="UP000800035">
    <property type="component" value="Unassembled WGS sequence"/>
</dbReference>
<accession>A0A6A5TA25</accession>
<protein>
    <submittedName>
        <fullName evidence="2">Uncharacterized protein</fullName>
    </submittedName>
</protein>
<feature type="transmembrane region" description="Helical" evidence="1">
    <location>
        <begin position="12"/>
        <end position="30"/>
    </location>
</feature>
<keyword evidence="1" id="KW-1133">Transmembrane helix</keyword>
<evidence type="ECO:0000313" key="2">
    <source>
        <dbReference type="EMBL" id="KAF1949098.1"/>
    </source>
</evidence>
<sequence length="98" mass="10880">MHAEVAGDNMRGSNVIIFDPLLLPVLLPWYRTCRIRKHLQMLAAVITTSRTGPSLVLWRPELCLLTEYALLHLLHDPPCPSAGEILAVIQQAEPSQAS</sequence>
<keyword evidence="1" id="KW-0472">Membrane</keyword>
<dbReference type="EMBL" id="ML977042">
    <property type="protein sequence ID" value="KAF1949098.1"/>
    <property type="molecule type" value="Genomic_DNA"/>
</dbReference>
<keyword evidence="3" id="KW-1185">Reference proteome</keyword>
<organism evidence="2 3">
    <name type="scientific">Byssothecium circinans</name>
    <dbReference type="NCBI Taxonomy" id="147558"/>
    <lineage>
        <taxon>Eukaryota</taxon>
        <taxon>Fungi</taxon>
        <taxon>Dikarya</taxon>
        <taxon>Ascomycota</taxon>
        <taxon>Pezizomycotina</taxon>
        <taxon>Dothideomycetes</taxon>
        <taxon>Pleosporomycetidae</taxon>
        <taxon>Pleosporales</taxon>
        <taxon>Massarineae</taxon>
        <taxon>Massarinaceae</taxon>
        <taxon>Byssothecium</taxon>
    </lineage>
</organism>
<gene>
    <name evidence="2" type="ORF">CC80DRAFT_281219</name>
</gene>